<dbReference type="Proteomes" id="UP000191672">
    <property type="component" value="Unassembled WGS sequence"/>
</dbReference>
<protein>
    <recommendedName>
        <fullName evidence="1">AB hydrolase-1 domain-containing protein</fullName>
    </recommendedName>
</protein>
<keyword evidence="3" id="KW-1185">Reference proteome</keyword>
<dbReference type="EMBL" id="MDYN01000041">
    <property type="protein sequence ID" value="OQD79945.1"/>
    <property type="molecule type" value="Genomic_DNA"/>
</dbReference>
<dbReference type="InterPro" id="IPR000073">
    <property type="entry name" value="AB_hydrolase_1"/>
</dbReference>
<dbReference type="GO" id="GO:0017000">
    <property type="term" value="P:antibiotic biosynthetic process"/>
    <property type="evidence" value="ECO:0007669"/>
    <property type="project" value="UniProtKB-ARBA"/>
</dbReference>
<comment type="caution">
    <text evidence="2">The sequence shown here is derived from an EMBL/GenBank/DDBJ whole genome shotgun (WGS) entry which is preliminary data.</text>
</comment>
<evidence type="ECO:0000259" key="1">
    <source>
        <dbReference type="Pfam" id="PF12697"/>
    </source>
</evidence>
<name>A0A1V6PSH6_9EURO</name>
<evidence type="ECO:0000313" key="2">
    <source>
        <dbReference type="EMBL" id="OQD79945.1"/>
    </source>
</evidence>
<proteinExistence type="predicted"/>
<dbReference type="STRING" id="416450.A0A1V6PSH6"/>
<sequence>MKPFTLTLSNGEIATGRLSIPQSTQKPLLVCLHGGTHDAEYFDAPPSTPSPGSLIHGGFQLFALNRPGYGTGMPLDPQTNETYPQQQGKYLNDTILPALWKEYEALSGASALVLLAHSIGAMMVTITAKSYAGSEGYPLSSLIASRIVAKINITYTQGLANFIEPNASHGNFDPVMKDQLMLQIPGMLLADPEVRKQSARLNKPVPVDEIIGINTTWLQSWNRYSHQVKVPLKYGISEFDELWSSKTDALGKYRDAFPLSPRVECEIVSNALSYAAHSWLTRCCEFAVECSEWYTSKNKKT</sequence>
<dbReference type="Pfam" id="PF12697">
    <property type="entry name" value="Abhydrolase_6"/>
    <property type="match status" value="1"/>
</dbReference>
<dbReference type="Gene3D" id="3.40.50.1820">
    <property type="entry name" value="alpha/beta hydrolase"/>
    <property type="match status" value="1"/>
</dbReference>
<dbReference type="InterPro" id="IPR029058">
    <property type="entry name" value="AB_hydrolase_fold"/>
</dbReference>
<feature type="domain" description="AB hydrolase-1" evidence="1">
    <location>
        <begin position="29"/>
        <end position="165"/>
    </location>
</feature>
<gene>
    <name evidence="2" type="ORF">PENANT_c041G01511</name>
</gene>
<reference evidence="3" key="1">
    <citation type="journal article" date="2017" name="Nat. Microbiol.">
        <title>Global analysis of biosynthetic gene clusters reveals vast potential of secondary metabolite production in Penicillium species.</title>
        <authorList>
            <person name="Nielsen J.C."/>
            <person name="Grijseels S."/>
            <person name="Prigent S."/>
            <person name="Ji B."/>
            <person name="Dainat J."/>
            <person name="Nielsen K.F."/>
            <person name="Frisvad J.C."/>
            <person name="Workman M."/>
            <person name="Nielsen J."/>
        </authorList>
    </citation>
    <scope>NUCLEOTIDE SEQUENCE [LARGE SCALE GENOMIC DNA]</scope>
    <source>
        <strain evidence="3">IBT 31811</strain>
    </source>
</reference>
<evidence type="ECO:0000313" key="3">
    <source>
        <dbReference type="Proteomes" id="UP000191672"/>
    </source>
</evidence>
<accession>A0A1V6PSH6</accession>
<organism evidence="2 3">
    <name type="scientific">Penicillium antarcticum</name>
    <dbReference type="NCBI Taxonomy" id="416450"/>
    <lineage>
        <taxon>Eukaryota</taxon>
        <taxon>Fungi</taxon>
        <taxon>Dikarya</taxon>
        <taxon>Ascomycota</taxon>
        <taxon>Pezizomycotina</taxon>
        <taxon>Eurotiomycetes</taxon>
        <taxon>Eurotiomycetidae</taxon>
        <taxon>Eurotiales</taxon>
        <taxon>Aspergillaceae</taxon>
        <taxon>Penicillium</taxon>
    </lineage>
</organism>
<dbReference type="AlphaFoldDB" id="A0A1V6PSH6"/>
<dbReference type="SUPFAM" id="SSF53474">
    <property type="entry name" value="alpha/beta-Hydrolases"/>
    <property type="match status" value="1"/>
</dbReference>
<dbReference type="GO" id="GO:0072330">
    <property type="term" value="P:monocarboxylic acid biosynthetic process"/>
    <property type="evidence" value="ECO:0007669"/>
    <property type="project" value="UniProtKB-ARBA"/>
</dbReference>